<evidence type="ECO:0000256" key="2">
    <source>
        <dbReference type="SAM" id="SignalP"/>
    </source>
</evidence>
<dbReference type="EMBL" id="JADNYJ010000027">
    <property type="protein sequence ID" value="KAF8904103.1"/>
    <property type="molecule type" value="Genomic_DNA"/>
</dbReference>
<feature type="transmembrane region" description="Helical" evidence="1">
    <location>
        <begin position="163"/>
        <end position="183"/>
    </location>
</feature>
<comment type="caution">
    <text evidence="3">The sequence shown here is derived from an EMBL/GenBank/DDBJ whole genome shotgun (WGS) entry which is preliminary data.</text>
</comment>
<keyword evidence="2" id="KW-0732">Signal</keyword>
<keyword evidence="1" id="KW-1133">Transmembrane helix</keyword>
<evidence type="ECO:0000256" key="1">
    <source>
        <dbReference type="SAM" id="Phobius"/>
    </source>
</evidence>
<reference evidence="3" key="1">
    <citation type="submission" date="2020-11" db="EMBL/GenBank/DDBJ databases">
        <authorList>
            <consortium name="DOE Joint Genome Institute"/>
            <person name="Ahrendt S."/>
            <person name="Riley R."/>
            <person name="Andreopoulos W."/>
            <person name="LaButti K."/>
            <person name="Pangilinan J."/>
            <person name="Ruiz-duenas F.J."/>
            <person name="Barrasa J.M."/>
            <person name="Sanchez-Garcia M."/>
            <person name="Camarero S."/>
            <person name="Miyauchi S."/>
            <person name="Serrano A."/>
            <person name="Linde D."/>
            <person name="Babiker R."/>
            <person name="Drula E."/>
            <person name="Ayuso-Fernandez I."/>
            <person name="Pacheco R."/>
            <person name="Padilla G."/>
            <person name="Ferreira P."/>
            <person name="Barriuso J."/>
            <person name="Kellner H."/>
            <person name="Castanera R."/>
            <person name="Alfaro M."/>
            <person name="Ramirez L."/>
            <person name="Pisabarro A.G."/>
            <person name="Kuo A."/>
            <person name="Tritt A."/>
            <person name="Lipzen A."/>
            <person name="He G."/>
            <person name="Yan M."/>
            <person name="Ng V."/>
            <person name="Cullen D."/>
            <person name="Martin F."/>
            <person name="Rosso M.-N."/>
            <person name="Henrissat B."/>
            <person name="Hibbett D."/>
            <person name="Martinez A.T."/>
            <person name="Grigoriev I.V."/>
        </authorList>
    </citation>
    <scope>NUCLEOTIDE SEQUENCE</scope>
    <source>
        <strain evidence="3">AH 44721</strain>
    </source>
</reference>
<keyword evidence="4" id="KW-1185">Reference proteome</keyword>
<proteinExistence type="predicted"/>
<feature type="signal peptide" evidence="2">
    <location>
        <begin position="1"/>
        <end position="23"/>
    </location>
</feature>
<dbReference type="AlphaFoldDB" id="A0A9P5TQR3"/>
<sequence length="184" mass="21109">MLYRCFTLYFLVISLFELPPAVSSVSCIPCQASNRRVISWDQQLPTRGLPYNPRITNPANDTIWSSGTIVAVTWDVRDMPKENVTRKGRILLGYLEKGSQDEHLDIEHPLASDFNLGDGYATFKCPKVEPRKDYIVVLFGDSGNRSPRFTIKILQVFVGHHQLTFVLLCTAHIIMYYSMLRFYD</sequence>
<protein>
    <submittedName>
        <fullName evidence="3">Uncharacterized protein</fullName>
    </submittedName>
</protein>
<keyword evidence="1" id="KW-0812">Transmembrane</keyword>
<dbReference type="Proteomes" id="UP000724874">
    <property type="component" value="Unassembled WGS sequence"/>
</dbReference>
<gene>
    <name evidence="3" type="ORF">CPB84DRAFT_1677546</name>
</gene>
<organism evidence="3 4">
    <name type="scientific">Gymnopilus junonius</name>
    <name type="common">Spectacular rustgill mushroom</name>
    <name type="synonym">Gymnopilus spectabilis subsp. junonius</name>
    <dbReference type="NCBI Taxonomy" id="109634"/>
    <lineage>
        <taxon>Eukaryota</taxon>
        <taxon>Fungi</taxon>
        <taxon>Dikarya</taxon>
        <taxon>Basidiomycota</taxon>
        <taxon>Agaricomycotina</taxon>
        <taxon>Agaricomycetes</taxon>
        <taxon>Agaricomycetidae</taxon>
        <taxon>Agaricales</taxon>
        <taxon>Agaricineae</taxon>
        <taxon>Hymenogastraceae</taxon>
        <taxon>Gymnopilus</taxon>
    </lineage>
</organism>
<keyword evidence="1" id="KW-0472">Membrane</keyword>
<evidence type="ECO:0000313" key="4">
    <source>
        <dbReference type="Proteomes" id="UP000724874"/>
    </source>
</evidence>
<evidence type="ECO:0000313" key="3">
    <source>
        <dbReference type="EMBL" id="KAF8904103.1"/>
    </source>
</evidence>
<name>A0A9P5TQR3_GYMJU</name>
<accession>A0A9P5TQR3</accession>
<dbReference type="OrthoDB" id="2339190at2759"/>
<feature type="chain" id="PRO_5040451634" evidence="2">
    <location>
        <begin position="24"/>
        <end position="184"/>
    </location>
</feature>